<feature type="domain" description="Mop" evidence="3">
    <location>
        <begin position="2"/>
        <end position="67"/>
    </location>
</feature>
<name>A0AAP2W6M8_9EURY</name>
<protein>
    <submittedName>
        <fullName evidence="4">Molybdenum-pterin-binding protein</fullName>
    </submittedName>
</protein>
<dbReference type="Proteomes" id="UP001320159">
    <property type="component" value="Unassembled WGS sequence"/>
</dbReference>
<dbReference type="GO" id="GO:0005886">
    <property type="term" value="C:plasma membrane"/>
    <property type="evidence" value="ECO:0007669"/>
    <property type="project" value="UniProtKB-SubCell"/>
</dbReference>
<evidence type="ECO:0000313" key="4">
    <source>
        <dbReference type="EMBL" id="MCD1294281.1"/>
    </source>
</evidence>
<comment type="caution">
    <text evidence="4">The sequence shown here is derived from an EMBL/GenBank/DDBJ whole genome shotgun (WGS) entry which is preliminary data.</text>
</comment>
<dbReference type="EMBL" id="PGCK01000003">
    <property type="protein sequence ID" value="MCD1294281.1"/>
    <property type="molecule type" value="Genomic_DNA"/>
</dbReference>
<gene>
    <name evidence="4" type="ORF">CUJ83_04625</name>
</gene>
<dbReference type="Pfam" id="PF03459">
    <property type="entry name" value="TOBE"/>
    <property type="match status" value="1"/>
</dbReference>
<dbReference type="AlphaFoldDB" id="A0AAP2W6M8"/>
<keyword evidence="2" id="KW-0500">Molybdenum</keyword>
<dbReference type="PROSITE" id="PS51866">
    <property type="entry name" value="MOP"/>
    <property type="match status" value="1"/>
</dbReference>
<keyword evidence="5" id="KW-1185">Reference proteome</keyword>
<dbReference type="NCBIfam" id="TIGR00638">
    <property type="entry name" value="Mop"/>
    <property type="match status" value="1"/>
</dbReference>
<evidence type="ECO:0000256" key="2">
    <source>
        <dbReference type="ARBA" id="ARBA00022505"/>
    </source>
</evidence>
<proteinExistence type="predicted"/>
<evidence type="ECO:0000259" key="3">
    <source>
        <dbReference type="PROSITE" id="PS51866"/>
    </source>
</evidence>
<dbReference type="Gene3D" id="2.40.50.100">
    <property type="match status" value="1"/>
</dbReference>
<reference evidence="4 5" key="1">
    <citation type="submission" date="2017-11" db="EMBL/GenBank/DDBJ databases">
        <title>Isolation and Characterization of Family Methanocellaceae Species from Potential Methane Hydrate Area Offshore Southwestern Taiwan.</title>
        <authorList>
            <person name="Zhang W.-L."/>
            <person name="Chen W.-C."/>
            <person name="Lai M.-C."/>
            <person name="Chen S.-C."/>
        </authorList>
    </citation>
    <scope>NUCLEOTIDE SEQUENCE [LARGE SCALE GENOMIC DNA]</scope>
    <source>
        <strain evidence="4 5">CWC-04</strain>
    </source>
</reference>
<evidence type="ECO:0000256" key="1">
    <source>
        <dbReference type="ARBA" id="ARBA00004202"/>
    </source>
</evidence>
<dbReference type="RefSeq" id="WP_230741109.1">
    <property type="nucleotide sequence ID" value="NZ_PGCK01000003.1"/>
</dbReference>
<evidence type="ECO:0000313" key="5">
    <source>
        <dbReference type="Proteomes" id="UP001320159"/>
    </source>
</evidence>
<dbReference type="InterPro" id="IPR005116">
    <property type="entry name" value="Transp-assoc_OB_typ1"/>
</dbReference>
<sequence>MKVSVRNKIPGTIKEIKKGEVVAEIIVKSGDIEVISVITKDAAEELGLKVGDKVTALIKSTSVMIQK</sequence>
<dbReference type="GO" id="GO:0015689">
    <property type="term" value="P:molybdate ion transport"/>
    <property type="evidence" value="ECO:0007669"/>
    <property type="project" value="InterPro"/>
</dbReference>
<organism evidence="4 5">
    <name type="scientific">Methanooceanicella nereidis</name>
    <dbReference type="NCBI Taxonomy" id="2052831"/>
    <lineage>
        <taxon>Archaea</taxon>
        <taxon>Methanobacteriati</taxon>
        <taxon>Methanobacteriota</taxon>
        <taxon>Stenosarchaea group</taxon>
        <taxon>Methanomicrobia</taxon>
        <taxon>Methanocellales</taxon>
        <taxon>Methanocellaceae</taxon>
        <taxon>Methanooceanicella</taxon>
    </lineage>
</organism>
<dbReference type="InterPro" id="IPR008995">
    <property type="entry name" value="Mo/tungstate-bd_C_term_dom"/>
</dbReference>
<comment type="subcellular location">
    <subcellularLocation>
        <location evidence="1">Cell membrane</location>
        <topology evidence="1">Peripheral membrane protein</topology>
    </subcellularLocation>
</comment>
<dbReference type="SUPFAM" id="SSF50331">
    <property type="entry name" value="MOP-like"/>
    <property type="match status" value="1"/>
</dbReference>
<accession>A0AAP2W6M8</accession>
<dbReference type="InterPro" id="IPR004606">
    <property type="entry name" value="Mop_domain"/>
</dbReference>